<protein>
    <recommendedName>
        <fullName evidence="1">FAS1 domain-containing protein</fullName>
    </recommendedName>
</protein>
<dbReference type="GO" id="GO:0030198">
    <property type="term" value="P:extracellular matrix organization"/>
    <property type="evidence" value="ECO:0007669"/>
    <property type="project" value="TreeGrafter"/>
</dbReference>
<evidence type="ECO:0000259" key="1">
    <source>
        <dbReference type="PROSITE" id="PS50213"/>
    </source>
</evidence>
<name>A0AAE1AWC7_9GAST</name>
<dbReference type="GO" id="GO:0050839">
    <property type="term" value="F:cell adhesion molecule binding"/>
    <property type="evidence" value="ECO:0007669"/>
    <property type="project" value="TreeGrafter"/>
</dbReference>
<dbReference type="EMBL" id="JAWDGP010001078">
    <property type="protein sequence ID" value="KAK3795108.1"/>
    <property type="molecule type" value="Genomic_DNA"/>
</dbReference>
<dbReference type="PROSITE" id="PS50213">
    <property type="entry name" value="FAS1"/>
    <property type="match status" value="1"/>
</dbReference>
<organism evidence="2 3">
    <name type="scientific">Elysia crispata</name>
    <name type="common">lettuce slug</name>
    <dbReference type="NCBI Taxonomy" id="231223"/>
    <lineage>
        <taxon>Eukaryota</taxon>
        <taxon>Metazoa</taxon>
        <taxon>Spiralia</taxon>
        <taxon>Lophotrochozoa</taxon>
        <taxon>Mollusca</taxon>
        <taxon>Gastropoda</taxon>
        <taxon>Heterobranchia</taxon>
        <taxon>Euthyneura</taxon>
        <taxon>Panpulmonata</taxon>
        <taxon>Sacoglossa</taxon>
        <taxon>Placobranchoidea</taxon>
        <taxon>Plakobranchidae</taxon>
        <taxon>Elysia</taxon>
    </lineage>
</organism>
<dbReference type="GO" id="GO:0005615">
    <property type="term" value="C:extracellular space"/>
    <property type="evidence" value="ECO:0007669"/>
    <property type="project" value="TreeGrafter"/>
</dbReference>
<dbReference type="PANTHER" id="PTHR10900">
    <property type="entry name" value="PERIOSTIN-RELATED"/>
    <property type="match status" value="1"/>
</dbReference>
<accession>A0AAE1AWC7</accession>
<gene>
    <name evidence="2" type="ORF">RRG08_028309</name>
</gene>
<dbReference type="Pfam" id="PF02469">
    <property type="entry name" value="Fasciclin"/>
    <property type="match status" value="2"/>
</dbReference>
<proteinExistence type="predicted"/>
<comment type="caution">
    <text evidence="2">The sequence shown here is derived from an EMBL/GenBank/DDBJ whole genome shotgun (WGS) entry which is preliminary data.</text>
</comment>
<dbReference type="Proteomes" id="UP001283361">
    <property type="component" value="Unassembled WGS sequence"/>
</dbReference>
<dbReference type="FunFam" id="2.30.180.10:FF:000032">
    <property type="entry name" value="Fasciclin domain-containing protein, putative"/>
    <property type="match status" value="1"/>
</dbReference>
<reference evidence="2" key="1">
    <citation type="journal article" date="2023" name="G3 (Bethesda)">
        <title>A reference genome for the long-term kleptoplast-retaining sea slug Elysia crispata morphotype clarki.</title>
        <authorList>
            <person name="Eastman K.E."/>
            <person name="Pendleton A.L."/>
            <person name="Shaikh M.A."/>
            <person name="Suttiyut T."/>
            <person name="Ogas R."/>
            <person name="Tomko P."/>
            <person name="Gavelis G."/>
            <person name="Widhalm J.R."/>
            <person name="Wisecaver J.H."/>
        </authorList>
    </citation>
    <scope>NUCLEOTIDE SEQUENCE</scope>
    <source>
        <strain evidence="2">ECLA1</strain>
    </source>
</reference>
<sequence>MSGKYCKQRSVNRKDISKLVNVSKFSPLMAKILLMPLYCCHVPPTHVKTIADSTPANELLVWSGLGIYLRLSTTCLDVMRDEIKRILARVRTRLHLITVPSGRHHDCLATMLCKHPWTCTLPLCPACAWQLLVGSGRVRQIILYCAEPVSPSVSPTLRESLFPAAHNTLTTQDDTFPDPSTSGHLSLGSARAAGLTHHHAICTKLDLILDDPDVPAMTLFAPSEDAWTKLPSNVLIGLATNTTALKEVLLGHVIDQVVLGQYVRDKDSKVNRNGDELNFRVFPNKVKTIDWWAMTTPWPTHDTDFRDLFGLLVLGRLFGPLETTGPYTLFAPVDLAFEAIRDTVTVLINNRTALADVLEYHVVPDTYWSVGLTDGMKLPTLNGAELTISVGLDGVKVDNAKVVQADIHTSNGVIHVVDTVVTPAP</sequence>
<evidence type="ECO:0000313" key="2">
    <source>
        <dbReference type="EMBL" id="KAK3795108.1"/>
    </source>
</evidence>
<dbReference type="InterPro" id="IPR050904">
    <property type="entry name" value="Adhesion/Biosynth-related"/>
</dbReference>
<evidence type="ECO:0000313" key="3">
    <source>
        <dbReference type="Proteomes" id="UP001283361"/>
    </source>
</evidence>
<dbReference type="SUPFAM" id="SSF82153">
    <property type="entry name" value="FAS1 domain"/>
    <property type="match status" value="2"/>
</dbReference>
<feature type="domain" description="FAS1" evidence="1">
    <location>
        <begin position="292"/>
        <end position="421"/>
    </location>
</feature>
<dbReference type="AlphaFoldDB" id="A0AAE1AWC7"/>
<dbReference type="SMART" id="SM00554">
    <property type="entry name" value="FAS1"/>
    <property type="match status" value="2"/>
</dbReference>
<dbReference type="InterPro" id="IPR000782">
    <property type="entry name" value="FAS1_domain"/>
</dbReference>
<keyword evidence="3" id="KW-1185">Reference proteome</keyword>
<dbReference type="InterPro" id="IPR036378">
    <property type="entry name" value="FAS1_dom_sf"/>
</dbReference>
<dbReference type="GO" id="GO:0007155">
    <property type="term" value="P:cell adhesion"/>
    <property type="evidence" value="ECO:0007669"/>
    <property type="project" value="TreeGrafter"/>
</dbReference>
<dbReference type="PANTHER" id="PTHR10900:SF124">
    <property type="entry name" value="FI05614P"/>
    <property type="match status" value="1"/>
</dbReference>
<dbReference type="GO" id="GO:0031012">
    <property type="term" value="C:extracellular matrix"/>
    <property type="evidence" value="ECO:0007669"/>
    <property type="project" value="TreeGrafter"/>
</dbReference>
<dbReference type="Gene3D" id="2.30.180.10">
    <property type="entry name" value="FAS1 domain"/>
    <property type="match status" value="2"/>
</dbReference>